<evidence type="ECO:0000313" key="2">
    <source>
        <dbReference type="Proteomes" id="UP001162501"/>
    </source>
</evidence>
<reference evidence="1" key="2">
    <citation type="submission" date="2025-03" db="EMBL/GenBank/DDBJ databases">
        <authorList>
            <consortium name="ELIXIR-Norway"/>
            <consortium name="Elixir Norway"/>
        </authorList>
    </citation>
    <scope>NUCLEOTIDE SEQUENCE</scope>
</reference>
<organism evidence="1 2">
    <name type="scientific">Rangifer tarandus platyrhynchus</name>
    <name type="common">Svalbard reindeer</name>
    <dbReference type="NCBI Taxonomy" id="3082113"/>
    <lineage>
        <taxon>Eukaryota</taxon>
        <taxon>Metazoa</taxon>
        <taxon>Chordata</taxon>
        <taxon>Craniata</taxon>
        <taxon>Vertebrata</taxon>
        <taxon>Euteleostomi</taxon>
        <taxon>Mammalia</taxon>
        <taxon>Eutheria</taxon>
        <taxon>Laurasiatheria</taxon>
        <taxon>Artiodactyla</taxon>
        <taxon>Ruminantia</taxon>
        <taxon>Pecora</taxon>
        <taxon>Cervidae</taxon>
        <taxon>Odocoileinae</taxon>
        <taxon>Rangifer</taxon>
    </lineage>
</organism>
<evidence type="ECO:0000313" key="1">
    <source>
        <dbReference type="EMBL" id="CAM9304163.1"/>
    </source>
</evidence>
<accession>A0AC59Y1S3</accession>
<sequence length="104" mass="11073">MPPTLLIFIRGPGGSHPLKEGCRARLGTLCPSGVISSAHSPLGPRRPTGHGGAGWALRNGRALVSEDLPAAEGSQHRQAGTCLQREKHEIHRAGQRCWISRKGV</sequence>
<dbReference type="EMBL" id="OX596085">
    <property type="protein sequence ID" value="CAM9304163.1"/>
    <property type="molecule type" value="Genomic_DNA"/>
</dbReference>
<name>A0AC59Y1S3_RANTA</name>
<dbReference type="Proteomes" id="UP001162501">
    <property type="component" value="Chromosome 1"/>
</dbReference>
<gene>
    <name evidence="1" type="ORF">MRATA1EN22A_LOCUS693</name>
</gene>
<proteinExistence type="predicted"/>
<protein>
    <submittedName>
        <fullName evidence="1">Uncharacterized protein</fullName>
    </submittedName>
</protein>
<reference evidence="1" key="1">
    <citation type="submission" date="2023-05" db="EMBL/GenBank/DDBJ databases">
        <authorList>
            <consortium name="ELIXIR-Norway"/>
        </authorList>
    </citation>
    <scope>NUCLEOTIDE SEQUENCE</scope>
</reference>